<dbReference type="Proteomes" id="UP001597497">
    <property type="component" value="Unassembled WGS sequence"/>
</dbReference>
<name>A0ABW5R6W6_9BACL</name>
<gene>
    <name evidence="1" type="ORF">ACFSUC_00870</name>
</gene>
<accession>A0ABW5R6W6</accession>
<protein>
    <submittedName>
        <fullName evidence="1">YceD family protein</fullName>
    </submittedName>
</protein>
<keyword evidence="2" id="KW-1185">Reference proteome</keyword>
<reference evidence="2" key="1">
    <citation type="journal article" date="2019" name="Int. J. Syst. Evol. Microbiol.">
        <title>The Global Catalogue of Microorganisms (GCM) 10K type strain sequencing project: providing services to taxonomists for standard genome sequencing and annotation.</title>
        <authorList>
            <consortium name="The Broad Institute Genomics Platform"/>
            <consortium name="The Broad Institute Genome Sequencing Center for Infectious Disease"/>
            <person name="Wu L."/>
            <person name="Ma J."/>
        </authorList>
    </citation>
    <scope>NUCLEOTIDE SEQUENCE [LARGE SCALE GENOMIC DNA]</scope>
    <source>
        <strain evidence="2">KCTC 33676</strain>
    </source>
</reference>
<proteinExistence type="predicted"/>
<organism evidence="1 2">
    <name type="scientific">Marinicrinis sediminis</name>
    <dbReference type="NCBI Taxonomy" id="1652465"/>
    <lineage>
        <taxon>Bacteria</taxon>
        <taxon>Bacillati</taxon>
        <taxon>Bacillota</taxon>
        <taxon>Bacilli</taxon>
        <taxon>Bacillales</taxon>
        <taxon>Paenibacillaceae</taxon>
    </lineage>
</organism>
<evidence type="ECO:0000313" key="1">
    <source>
        <dbReference type="EMBL" id="MFD2670154.1"/>
    </source>
</evidence>
<dbReference type="RefSeq" id="WP_379927493.1">
    <property type="nucleotide sequence ID" value="NZ_JBHUMM010000001.1"/>
</dbReference>
<dbReference type="Pfam" id="PF02620">
    <property type="entry name" value="YceD"/>
    <property type="match status" value="1"/>
</dbReference>
<evidence type="ECO:0000313" key="2">
    <source>
        <dbReference type="Proteomes" id="UP001597497"/>
    </source>
</evidence>
<dbReference type="EMBL" id="JBHUMM010000001">
    <property type="protein sequence ID" value="MFD2670154.1"/>
    <property type="molecule type" value="Genomic_DNA"/>
</dbReference>
<sequence length="178" mass="20320">MPIIVNMKELAAKQTPLELKKSLPLQHLAEKDKDIVKAEPLHIDLEVTAKSGTITVKGPCHAQVDFICARTLVQFTDEIRFDYEQQFTTYQTQVMDDEEMVFISEDSFDLVPYLEEAFMLSLPFIPVCKDVQDKEAERLLEKYVKETDENEADTTANSAPSIDPRLAGLKKFFDNDND</sequence>
<dbReference type="InterPro" id="IPR003772">
    <property type="entry name" value="YceD"/>
</dbReference>
<comment type="caution">
    <text evidence="1">The sequence shown here is derived from an EMBL/GenBank/DDBJ whole genome shotgun (WGS) entry which is preliminary data.</text>
</comment>